<organism evidence="1 2">
    <name type="scientific">Pseudomonas nabeulensis</name>
    <dbReference type="NCBI Taxonomy" id="2293833"/>
    <lineage>
        <taxon>Bacteria</taxon>
        <taxon>Pseudomonadati</taxon>
        <taxon>Pseudomonadota</taxon>
        <taxon>Gammaproteobacteria</taxon>
        <taxon>Pseudomonadales</taxon>
        <taxon>Pseudomonadaceae</taxon>
        <taxon>Pseudomonas</taxon>
    </lineage>
</organism>
<dbReference type="OrthoDB" id="9922178at2"/>
<evidence type="ECO:0000313" key="2">
    <source>
        <dbReference type="Proteomes" id="UP000297734"/>
    </source>
</evidence>
<dbReference type="PROSITE" id="PS51257">
    <property type="entry name" value="PROKAR_LIPOPROTEIN"/>
    <property type="match status" value="1"/>
</dbReference>
<proteinExistence type="predicted"/>
<evidence type="ECO:0000313" key="1">
    <source>
        <dbReference type="EMBL" id="TFY95281.1"/>
    </source>
</evidence>
<keyword evidence="2" id="KW-1185">Reference proteome</keyword>
<dbReference type="Proteomes" id="UP000297734">
    <property type="component" value="Unassembled WGS sequence"/>
</dbReference>
<comment type="caution">
    <text evidence="1">The sequence shown here is derived from an EMBL/GenBank/DDBJ whole genome shotgun (WGS) entry which is preliminary data.</text>
</comment>
<dbReference type="AlphaFoldDB" id="A0A4Z0B967"/>
<sequence>MDKGVHRTLQIFHGGWQACIKGKSTKAVQARIACTKLAPPAPPLFRGVNRFSAAINTTGRCRQGFSASFSYLG</sequence>
<name>A0A4Z0B967_9PSED</name>
<protein>
    <submittedName>
        <fullName evidence="1">Uncharacterized protein</fullName>
    </submittedName>
</protein>
<accession>A0A4Z0B967</accession>
<dbReference type="EMBL" id="QUZT01000005">
    <property type="protein sequence ID" value="TFY95281.1"/>
    <property type="molecule type" value="Genomic_DNA"/>
</dbReference>
<gene>
    <name evidence="1" type="ORF">DYL61_04855</name>
</gene>
<reference evidence="1 2" key="1">
    <citation type="journal article" date="2019" name="Syst. Appl. Microbiol.">
        <title>New species of pathogenic Pseudomonas isolated from citrus in Tunisia: Proposal of Pseudomonas kairouanensis sp. nov. and Pseudomonas nabeulensis sp. nov.</title>
        <authorList>
            <person name="Oueslati M."/>
            <person name="Mulet M."/>
            <person name="Gomila M."/>
            <person name="Berge O."/>
            <person name="Hajlaoui M.R."/>
            <person name="Lalucat J."/>
            <person name="Sadfi-Zouaoui N."/>
            <person name="Garcia-Valdes E."/>
        </authorList>
    </citation>
    <scope>NUCLEOTIDE SEQUENCE [LARGE SCALE GENOMIC DNA]</scope>
    <source>
        <strain evidence="1 2">E10B</strain>
    </source>
</reference>